<evidence type="ECO:0000313" key="2">
    <source>
        <dbReference type="Proteomes" id="UP000297635"/>
    </source>
</evidence>
<keyword evidence="1" id="KW-0548">Nucleotidyltransferase</keyword>
<dbReference type="RefSeq" id="WP_135472549.1">
    <property type="nucleotide sequence ID" value="NZ_CASGTF010000036.1"/>
</dbReference>
<dbReference type="InterPro" id="IPR050793">
    <property type="entry name" value="CMP-NeuNAc_synthase"/>
</dbReference>
<gene>
    <name evidence="1" type="ORF">EZ315_13490</name>
</gene>
<accession>A0A4Z0V383</accession>
<evidence type="ECO:0000313" key="1">
    <source>
        <dbReference type="EMBL" id="TGG36840.1"/>
    </source>
</evidence>
<dbReference type="GO" id="GO:0008781">
    <property type="term" value="F:N-acylneuraminate cytidylyltransferase activity"/>
    <property type="evidence" value="ECO:0007669"/>
    <property type="project" value="TreeGrafter"/>
</dbReference>
<dbReference type="CDD" id="cd02513">
    <property type="entry name" value="CMP-NeuAc_Synthase"/>
    <property type="match status" value="1"/>
</dbReference>
<organism evidence="1 2">
    <name type="scientific">Duncaniella freteri</name>
    <dbReference type="NCBI Taxonomy" id="2530391"/>
    <lineage>
        <taxon>Bacteria</taxon>
        <taxon>Pseudomonadati</taxon>
        <taxon>Bacteroidota</taxon>
        <taxon>Bacteroidia</taxon>
        <taxon>Bacteroidales</taxon>
        <taxon>Muribaculaceae</taxon>
        <taxon>Duncaniella</taxon>
    </lineage>
</organism>
<dbReference type="InterPro" id="IPR003329">
    <property type="entry name" value="Cytidylyl_trans"/>
</dbReference>
<keyword evidence="2" id="KW-1185">Reference proteome</keyword>
<dbReference type="InterPro" id="IPR029044">
    <property type="entry name" value="Nucleotide-diphossugar_trans"/>
</dbReference>
<dbReference type="Pfam" id="PF02348">
    <property type="entry name" value="CTP_transf_3"/>
    <property type="match status" value="1"/>
</dbReference>
<dbReference type="PANTHER" id="PTHR21485:SF6">
    <property type="entry name" value="N-ACYLNEURAMINATE CYTIDYLYLTRANSFERASE-RELATED"/>
    <property type="match status" value="1"/>
</dbReference>
<dbReference type="PANTHER" id="PTHR21485">
    <property type="entry name" value="HAD SUPERFAMILY MEMBERS CMAS AND KDSC"/>
    <property type="match status" value="1"/>
</dbReference>
<dbReference type="AlphaFoldDB" id="A0A4Z0V383"/>
<dbReference type="GeneID" id="82150806"/>
<dbReference type="SUPFAM" id="SSF53448">
    <property type="entry name" value="Nucleotide-diphospho-sugar transferases"/>
    <property type="match status" value="1"/>
</dbReference>
<dbReference type="Gene3D" id="3.90.550.10">
    <property type="entry name" value="Spore Coat Polysaccharide Biosynthesis Protein SpsA, Chain A"/>
    <property type="match status" value="1"/>
</dbReference>
<dbReference type="EMBL" id="SJSA01000002">
    <property type="protein sequence ID" value="TGG36840.1"/>
    <property type="molecule type" value="Genomic_DNA"/>
</dbReference>
<proteinExistence type="predicted"/>
<keyword evidence="1" id="KW-0808">Transferase</keyword>
<name>A0A4Z0V383_9BACT</name>
<sequence>MNILITICARGGSKGIPGKNIKPVGGKPLLAYSVETARRFSDRFASQKDSDGNNGVDTVLSTDSEAIKSVAREYGLSTDYVRPDYLANDTCGKPDAIRDVLCYAQEHYGRNYDYVIDLDVTSPIRTVEDVEACLRLIIANPEAKTIFSVNPCARNPYFNQVQEDGNGYCQVVLGGKYTTRQSAPKVYDMNASIYVYRPEALMCEHPRAVTDKSLFYVMDHVCFDLDEPSDYDYLAYLIETGKIEL</sequence>
<comment type="caution">
    <text evidence="1">The sequence shown here is derived from an EMBL/GenBank/DDBJ whole genome shotgun (WGS) entry which is preliminary data.</text>
</comment>
<protein>
    <submittedName>
        <fullName evidence="1">Acylneuraminate cytidylyltransferase family protein</fullName>
    </submittedName>
</protein>
<reference evidence="1 2" key="1">
    <citation type="submission" date="2019-02" db="EMBL/GenBank/DDBJ databases">
        <title>Isolation and identification of novel species under the genus Muribaculum.</title>
        <authorList>
            <person name="Miyake S."/>
            <person name="Ding Y."/>
            <person name="Low A."/>
            <person name="Soh M."/>
            <person name="Seedorf H."/>
        </authorList>
    </citation>
    <scope>NUCLEOTIDE SEQUENCE [LARGE SCALE GENOMIC DNA]</scope>
    <source>
        <strain evidence="1 2">TLL-A3</strain>
    </source>
</reference>
<dbReference type="Proteomes" id="UP000297635">
    <property type="component" value="Unassembled WGS sequence"/>
</dbReference>